<accession>A0A0H2VEI0</accession>
<sequence length="430" mass="49824">MSKILMVGSGPVAIQLARLCNLHGEHMVDMVSRVHASTKSKRVFDAYHRDGFFSVMTQNDAHQCFSGKFTVRHFFKDVKDITQYYDVVILACTADAYRPILQQLSKSTLKRIKQIILVSPTLGSHMLVKQILSDVHCEGEVISFSTYLGDTRIFDKAQPHCVLTTRVKSKLFVGSTHSQSITLYKLKSLFDYLNIELTTMDTPLHAEIHNSSLYVHPPLFMNQFSLKAVFEGTKVPVYVYKLFPEGPITMTLIHEMRLMWQEMMMILKKLKVPSVNLLKFMVKENYPIRDETMREVDIESFENLSAIHQEYLLYVRYTAILIDPFSNPDDQGAYFDFSAVPYKHVDTDEQGVIHIPRMPSEDYYRTLMIQAIGRALNVATPMIDTMLLRYETTVKQYCDTHLHQQLSKQFELHHFKQDLALVTNYLTFYR</sequence>
<gene>
    <name evidence="1" type="ordered locus">SE_0203</name>
</gene>
<evidence type="ECO:0000313" key="2">
    <source>
        <dbReference type="Proteomes" id="UP000001411"/>
    </source>
</evidence>
<dbReference type="InterPro" id="IPR053620">
    <property type="entry name" value="Staphylopine_dehydrogenase"/>
</dbReference>
<dbReference type="eggNOG" id="COG4408">
    <property type="taxonomic scope" value="Bacteria"/>
</dbReference>
<dbReference type="Gene3D" id="3.40.50.720">
    <property type="entry name" value="NAD(P)-binding Rossmann-like Domain"/>
    <property type="match status" value="1"/>
</dbReference>
<organism evidence="1 2">
    <name type="scientific">Staphylococcus epidermidis (strain ATCC 12228 / FDA PCI 1200)</name>
    <dbReference type="NCBI Taxonomy" id="176280"/>
    <lineage>
        <taxon>Bacteria</taxon>
        <taxon>Bacillati</taxon>
        <taxon>Bacillota</taxon>
        <taxon>Bacilli</taxon>
        <taxon>Bacillales</taxon>
        <taxon>Staphylococcaceae</taxon>
        <taxon>Staphylococcus</taxon>
    </lineage>
</organism>
<protein>
    <recommendedName>
        <fullName evidence="3">Staphylopine biosynthesis dehydrogenase</fullName>
    </recommendedName>
</protein>
<dbReference type="PIRSF" id="PIRSF029692">
    <property type="entry name" value="UCP029692"/>
    <property type="match status" value="1"/>
</dbReference>
<dbReference type="InterPro" id="IPR016935">
    <property type="entry name" value="Opine_metallophore_DH"/>
</dbReference>
<reference evidence="1 2" key="1">
    <citation type="journal article" date="2003" name="Mol. Microbiol.">
        <title>Genome-based analysis of virulence genes in a non-biofilm-forming Staphylococcus epidermidis strain (ATCC 12228).</title>
        <authorList>
            <person name="Zhang Y.Q."/>
            <person name="Ren S.X."/>
            <person name="Li H.L."/>
            <person name="Wang Y.X."/>
            <person name="Fu G."/>
            <person name="Yang J."/>
            <person name="Qin Z.Q."/>
            <person name="Miao Y.G."/>
            <person name="Wang W.Y."/>
            <person name="Chen R.S."/>
            <person name="Shen Y."/>
            <person name="Chen Z."/>
            <person name="Yuan Z.H."/>
            <person name="Zhao G.P."/>
            <person name="Qu D."/>
            <person name="Danchin A."/>
            <person name="Wen Y.M."/>
        </authorList>
    </citation>
    <scope>NUCLEOTIDE SEQUENCE [LARGE SCALE GENOMIC DNA]</scope>
    <source>
        <strain evidence="2">ATCC 12228 / FDA PCI 1200</strain>
    </source>
</reference>
<dbReference type="PATRIC" id="fig|176280.10.peg.184"/>
<dbReference type="KEGG" id="sep:SE_0203"/>
<proteinExistence type="predicted"/>
<dbReference type="EMBL" id="AE015929">
    <property type="protein sequence ID" value="AAO03800.1"/>
    <property type="molecule type" value="Genomic_DNA"/>
</dbReference>
<dbReference type="NCBIfam" id="NF033600">
    <property type="entry name" value="staphylopine_DH"/>
    <property type="match status" value="1"/>
</dbReference>
<dbReference type="Pfam" id="PF10100">
    <property type="entry name" value="Staph_opine_DH"/>
    <property type="match status" value="1"/>
</dbReference>
<dbReference type="OrthoDB" id="3652431at2"/>
<dbReference type="HOGENOM" id="CLU_637619_0_0_9"/>
<evidence type="ECO:0000313" key="1">
    <source>
        <dbReference type="EMBL" id="AAO03800.1"/>
    </source>
</evidence>
<evidence type="ECO:0008006" key="3">
    <source>
        <dbReference type="Google" id="ProtNLM"/>
    </source>
</evidence>
<dbReference type="AlphaFoldDB" id="A0A0H2VEI0"/>
<name>A0A0H2VEI0_STAES</name>
<dbReference type="SMR" id="A0A0H2VEI0"/>
<dbReference type="RefSeq" id="WP_011082584.1">
    <property type="nucleotide sequence ID" value="NC_004461.1"/>
</dbReference>
<dbReference type="Proteomes" id="UP000001411">
    <property type="component" value="Chromosome"/>
</dbReference>